<dbReference type="EMBL" id="JBEZFP010000103">
    <property type="protein sequence ID" value="MEU8137878.1"/>
    <property type="molecule type" value="Genomic_DNA"/>
</dbReference>
<feature type="domain" description="DUF3152" evidence="2">
    <location>
        <begin position="495"/>
        <end position="676"/>
    </location>
</feature>
<feature type="region of interest" description="Disordered" evidence="1">
    <location>
        <begin position="1"/>
        <end position="172"/>
    </location>
</feature>
<gene>
    <name evidence="3" type="ORF">AB0C36_30745</name>
</gene>
<proteinExistence type="predicted"/>
<feature type="compositionally biased region" description="Basic and acidic residues" evidence="1">
    <location>
        <begin position="414"/>
        <end position="442"/>
    </location>
</feature>
<feature type="compositionally biased region" description="Basic residues" evidence="1">
    <location>
        <begin position="373"/>
        <end position="386"/>
    </location>
</feature>
<comment type="caution">
    <text evidence="3">The sequence shown here is derived from an EMBL/GenBank/DDBJ whole genome shotgun (WGS) entry which is preliminary data.</text>
</comment>
<keyword evidence="4" id="KW-1185">Reference proteome</keyword>
<dbReference type="SUPFAM" id="SSF55486">
    <property type="entry name" value="Metalloproteases ('zincins'), catalytic domain"/>
    <property type="match status" value="1"/>
</dbReference>
<sequence length="681" mass="72418">MGRHGAASYDQPHPEQAYPDTSGASGGVQAYGYEGQGGYQPAYQEGYAAQPQPQQAYSGDYPPGDYADAEHYAASSGQYAAVQQHPQHLPQSYPEQYGHEYGAAEQYPAEQYPAYPQYQQYADQPQYPYEPEAPRHDYAAQQPYEQPPAQQHGFDPLTDPFYGFPAAGQPDAFADQAMDPLTAQAGQFGQWAEEAPPQWTDEAQQQWGAGPQAQWADPYAGELLHSVPSQYAPEAAPRYEPVPDPEPEFDPEPAAWDETVYIEPVDIEPVHAKPVHAKPADGAAYRPRRASAPQPAPIEDAGFEPPTRAGAYPATTRVESRAAARAASRAAEARRAGTATGYVPSSRTASAASAAASTAPSTASAASGGGRAASRRATRTPARKPRRLVVAGGAVVTGAVLAGAVVMQMPEGGTEAHAKGDSAHTDDPTRRTDDVASRDSDRPQVQAAVPGQASPNPQSPSATPGPTTLPIPTPSAPLSTTERMKVRFELGETLALSGKFDVVPGKVAAPKSGTRNYTYRVEVEQGLGLDGELFAAAVQQTLNDPRSWANGNKKSFARTDGSADFVIRLASPGTTHKLCDAAGLDTSIQNVSCDAAGSPWVVINAWRWAEGSPTFGDDMLGYRQMLINHEVGHRLGRNHETEACLPGGLAPVMMQQTKALEADNGLMCAPNPWPYPPTIPS</sequence>
<name>A0ABV3DQ43_9ACTN</name>
<protein>
    <submittedName>
        <fullName evidence="3">DUF3152 domain-containing protein</fullName>
    </submittedName>
</protein>
<dbReference type="InterPro" id="IPR022603">
    <property type="entry name" value="DUF3152"/>
</dbReference>
<evidence type="ECO:0000256" key="1">
    <source>
        <dbReference type="SAM" id="MobiDB-lite"/>
    </source>
</evidence>
<reference evidence="3 4" key="1">
    <citation type="submission" date="2024-06" db="EMBL/GenBank/DDBJ databases">
        <title>The Natural Products Discovery Center: Release of the First 8490 Sequenced Strains for Exploring Actinobacteria Biosynthetic Diversity.</title>
        <authorList>
            <person name="Kalkreuter E."/>
            <person name="Kautsar S.A."/>
            <person name="Yang D."/>
            <person name="Bader C.D."/>
            <person name="Teijaro C.N."/>
            <person name="Fluegel L."/>
            <person name="Davis C.M."/>
            <person name="Simpson J.R."/>
            <person name="Lauterbach L."/>
            <person name="Steele A.D."/>
            <person name="Gui C."/>
            <person name="Meng S."/>
            <person name="Li G."/>
            <person name="Viehrig K."/>
            <person name="Ye F."/>
            <person name="Su P."/>
            <person name="Kiefer A.F."/>
            <person name="Nichols A."/>
            <person name="Cepeda A.J."/>
            <person name="Yan W."/>
            <person name="Fan B."/>
            <person name="Jiang Y."/>
            <person name="Adhikari A."/>
            <person name="Zheng C.-J."/>
            <person name="Schuster L."/>
            <person name="Cowan T.M."/>
            <person name="Smanski M.J."/>
            <person name="Chevrette M.G."/>
            <person name="De Carvalho L.P.S."/>
            <person name="Shen B."/>
        </authorList>
    </citation>
    <scope>NUCLEOTIDE SEQUENCE [LARGE SCALE GENOMIC DNA]</scope>
    <source>
        <strain evidence="3 4">NPDC048946</strain>
    </source>
</reference>
<feature type="compositionally biased region" description="Low complexity" evidence="1">
    <location>
        <begin position="103"/>
        <end position="130"/>
    </location>
</feature>
<feature type="region of interest" description="Disordered" evidence="1">
    <location>
        <begin position="414"/>
        <end position="479"/>
    </location>
</feature>
<organism evidence="3 4">
    <name type="scientific">Streptodolium elevatio</name>
    <dbReference type="NCBI Taxonomy" id="3157996"/>
    <lineage>
        <taxon>Bacteria</taxon>
        <taxon>Bacillati</taxon>
        <taxon>Actinomycetota</taxon>
        <taxon>Actinomycetes</taxon>
        <taxon>Kitasatosporales</taxon>
        <taxon>Streptomycetaceae</taxon>
        <taxon>Streptodolium</taxon>
    </lineage>
</organism>
<evidence type="ECO:0000313" key="4">
    <source>
        <dbReference type="Proteomes" id="UP001551482"/>
    </source>
</evidence>
<feature type="compositionally biased region" description="Low complexity" evidence="1">
    <location>
        <begin position="139"/>
        <end position="151"/>
    </location>
</feature>
<dbReference type="Pfam" id="PF11350">
    <property type="entry name" value="DUF3152"/>
    <property type="match status" value="1"/>
</dbReference>
<feature type="compositionally biased region" description="Polar residues" evidence="1">
    <location>
        <begin position="453"/>
        <end position="462"/>
    </location>
</feature>
<evidence type="ECO:0000259" key="2">
    <source>
        <dbReference type="Pfam" id="PF11350"/>
    </source>
</evidence>
<feature type="compositionally biased region" description="Polar residues" evidence="1">
    <location>
        <begin position="84"/>
        <end position="94"/>
    </location>
</feature>
<accession>A0ABV3DQ43</accession>
<feature type="region of interest" description="Disordered" evidence="1">
    <location>
        <begin position="277"/>
        <end position="386"/>
    </location>
</feature>
<feature type="compositionally biased region" description="Low complexity" evidence="1">
    <location>
        <begin position="314"/>
        <end position="366"/>
    </location>
</feature>
<dbReference type="Proteomes" id="UP001551482">
    <property type="component" value="Unassembled WGS sequence"/>
</dbReference>
<dbReference type="RefSeq" id="WP_358360422.1">
    <property type="nucleotide sequence ID" value="NZ_JBEZFP010000103.1"/>
</dbReference>
<feature type="compositionally biased region" description="Low complexity" evidence="1">
    <location>
        <begin position="39"/>
        <end position="57"/>
    </location>
</feature>
<evidence type="ECO:0000313" key="3">
    <source>
        <dbReference type="EMBL" id="MEU8137878.1"/>
    </source>
</evidence>